<dbReference type="PANTHER" id="PTHR21485">
    <property type="entry name" value="HAD SUPERFAMILY MEMBERS CMAS AND KDSC"/>
    <property type="match status" value="1"/>
</dbReference>
<sequence length="219" mass="23251">MGEVVAVVTARGGSSGFPGKNLALFRGRSLVAHAVLTAVAARGVDRVVVTTDDPAIAEQSAGAEVVARPAGLSGPDSRSVDAVLHVVDHLGLHPGTVLVLVQPTTPLRTAEDIADCLTLHGDRRTGSVVQMVEVRAHHPWKSCVVHDGRIEPAHEWSDLEAPRQILPPVLRPTGGVYVVGAADLRAQRRFFIPEVLAQVIPPHRAIDIDTPADLARVHQ</sequence>
<dbReference type="InterPro" id="IPR003329">
    <property type="entry name" value="Cytidylyl_trans"/>
</dbReference>
<dbReference type="Proteomes" id="UP000282454">
    <property type="component" value="Unassembled WGS sequence"/>
</dbReference>
<protein>
    <submittedName>
        <fullName evidence="1">N-acylneuraminate cytidylyltransferase</fullName>
    </submittedName>
</protein>
<dbReference type="RefSeq" id="WP_121388994.1">
    <property type="nucleotide sequence ID" value="NZ_RCDD01000001.1"/>
</dbReference>
<dbReference type="Pfam" id="PF02348">
    <property type="entry name" value="CTP_transf_3"/>
    <property type="match status" value="1"/>
</dbReference>
<organism evidence="1 2">
    <name type="scientific">Actinokineospora cianjurensis</name>
    <dbReference type="NCBI Taxonomy" id="585224"/>
    <lineage>
        <taxon>Bacteria</taxon>
        <taxon>Bacillati</taxon>
        <taxon>Actinomycetota</taxon>
        <taxon>Actinomycetes</taxon>
        <taxon>Pseudonocardiales</taxon>
        <taxon>Pseudonocardiaceae</taxon>
        <taxon>Actinokineospora</taxon>
    </lineage>
</organism>
<dbReference type="EMBL" id="RCDD01000001">
    <property type="protein sequence ID" value="RLK60027.1"/>
    <property type="molecule type" value="Genomic_DNA"/>
</dbReference>
<reference evidence="1 2" key="1">
    <citation type="submission" date="2018-10" db="EMBL/GenBank/DDBJ databases">
        <title>Genomic Encyclopedia of Archaeal and Bacterial Type Strains, Phase II (KMG-II): from individual species to whole genera.</title>
        <authorList>
            <person name="Goeker M."/>
        </authorList>
    </citation>
    <scope>NUCLEOTIDE SEQUENCE [LARGE SCALE GENOMIC DNA]</scope>
    <source>
        <strain evidence="1 2">DSM 45657</strain>
    </source>
</reference>
<dbReference type="PANTHER" id="PTHR21485:SF6">
    <property type="entry name" value="N-ACYLNEURAMINATE CYTIDYLYLTRANSFERASE-RELATED"/>
    <property type="match status" value="1"/>
</dbReference>
<keyword evidence="1" id="KW-0808">Transferase</keyword>
<dbReference type="InterPro" id="IPR050793">
    <property type="entry name" value="CMP-NeuNAc_synthase"/>
</dbReference>
<accession>A0A421B6L1</accession>
<dbReference type="CDD" id="cd02513">
    <property type="entry name" value="CMP-NeuAc_Synthase"/>
    <property type="match status" value="1"/>
</dbReference>
<gene>
    <name evidence="1" type="ORF">CLV68_0524</name>
</gene>
<dbReference type="SUPFAM" id="SSF53448">
    <property type="entry name" value="Nucleotide-diphospho-sugar transferases"/>
    <property type="match status" value="1"/>
</dbReference>
<dbReference type="OrthoDB" id="9814210at2"/>
<comment type="caution">
    <text evidence="1">The sequence shown here is derived from an EMBL/GenBank/DDBJ whole genome shotgun (WGS) entry which is preliminary data.</text>
</comment>
<evidence type="ECO:0000313" key="2">
    <source>
        <dbReference type="Proteomes" id="UP000282454"/>
    </source>
</evidence>
<dbReference type="GO" id="GO:0008781">
    <property type="term" value="F:N-acylneuraminate cytidylyltransferase activity"/>
    <property type="evidence" value="ECO:0007669"/>
    <property type="project" value="TreeGrafter"/>
</dbReference>
<keyword evidence="2" id="KW-1185">Reference proteome</keyword>
<proteinExistence type="predicted"/>
<dbReference type="InterPro" id="IPR029044">
    <property type="entry name" value="Nucleotide-diphossugar_trans"/>
</dbReference>
<keyword evidence="1" id="KW-0548">Nucleotidyltransferase</keyword>
<dbReference type="AlphaFoldDB" id="A0A421B6L1"/>
<name>A0A421B6L1_9PSEU</name>
<dbReference type="Gene3D" id="3.90.550.10">
    <property type="entry name" value="Spore Coat Polysaccharide Biosynthesis Protein SpsA, Chain A"/>
    <property type="match status" value="1"/>
</dbReference>
<evidence type="ECO:0000313" key="1">
    <source>
        <dbReference type="EMBL" id="RLK60027.1"/>
    </source>
</evidence>